<feature type="region of interest" description="Disordered" evidence="2">
    <location>
        <begin position="232"/>
        <end position="258"/>
    </location>
</feature>
<protein>
    <submittedName>
        <fullName evidence="6">Uncharacterized protein</fullName>
    </submittedName>
</protein>
<dbReference type="GO" id="GO:0005509">
    <property type="term" value="F:calcium ion binding"/>
    <property type="evidence" value="ECO:0007669"/>
    <property type="project" value="InterPro"/>
</dbReference>
<feature type="compositionally biased region" description="Polar residues" evidence="2">
    <location>
        <begin position="235"/>
        <end position="253"/>
    </location>
</feature>
<dbReference type="Gene3D" id="1.10.238.10">
    <property type="entry name" value="EF-hand"/>
    <property type="match status" value="3"/>
</dbReference>
<dbReference type="Gene3D" id="1.10.287.1490">
    <property type="match status" value="1"/>
</dbReference>
<dbReference type="GO" id="GO:0070461">
    <property type="term" value="C:SAGA-type complex"/>
    <property type="evidence" value="ECO:0007669"/>
    <property type="project" value="InterPro"/>
</dbReference>
<dbReference type="GO" id="GO:0006897">
    <property type="term" value="P:endocytosis"/>
    <property type="evidence" value="ECO:0007669"/>
    <property type="project" value="TreeGrafter"/>
</dbReference>
<evidence type="ECO:0000313" key="7">
    <source>
        <dbReference type="Proteomes" id="UP000232875"/>
    </source>
</evidence>
<dbReference type="PANTHER" id="PTHR11216">
    <property type="entry name" value="EH DOMAIN"/>
    <property type="match status" value="1"/>
</dbReference>
<dbReference type="STRING" id="2020962.A0A2N1JD19"/>
<feature type="region of interest" description="Disordered" evidence="2">
    <location>
        <begin position="890"/>
        <end position="917"/>
    </location>
</feature>
<feature type="compositionally biased region" description="Basic and acidic residues" evidence="2">
    <location>
        <begin position="463"/>
        <end position="473"/>
    </location>
</feature>
<keyword evidence="7" id="KW-1185">Reference proteome</keyword>
<dbReference type="GO" id="GO:0005886">
    <property type="term" value="C:plasma membrane"/>
    <property type="evidence" value="ECO:0007669"/>
    <property type="project" value="TreeGrafter"/>
</dbReference>
<keyword evidence="1" id="KW-0175">Coiled coil</keyword>
<feature type="domain" description="EH" evidence="4">
    <location>
        <begin position="120"/>
        <end position="210"/>
    </location>
</feature>
<dbReference type="SMART" id="SM00165">
    <property type="entry name" value="UBA"/>
    <property type="match status" value="1"/>
</dbReference>
<feature type="coiled-coil region" evidence="1">
    <location>
        <begin position="488"/>
        <end position="585"/>
    </location>
</feature>
<dbReference type="InterPro" id="IPR002048">
    <property type="entry name" value="EF_hand_dom"/>
</dbReference>
<dbReference type="GO" id="GO:0016197">
    <property type="term" value="P:endosomal transport"/>
    <property type="evidence" value="ECO:0007669"/>
    <property type="project" value="TreeGrafter"/>
</dbReference>
<feature type="region of interest" description="Disordered" evidence="2">
    <location>
        <begin position="741"/>
        <end position="792"/>
    </location>
</feature>
<dbReference type="CDD" id="cd00052">
    <property type="entry name" value="EH"/>
    <property type="match status" value="3"/>
</dbReference>
<dbReference type="SMART" id="SM00054">
    <property type="entry name" value="EFh"/>
    <property type="match status" value="2"/>
</dbReference>
<feature type="compositionally biased region" description="Low complexity" evidence="2">
    <location>
        <begin position="763"/>
        <end position="779"/>
    </location>
</feature>
<dbReference type="Proteomes" id="UP000232875">
    <property type="component" value="Unassembled WGS sequence"/>
</dbReference>
<feature type="region of interest" description="Disordered" evidence="2">
    <location>
        <begin position="1391"/>
        <end position="1420"/>
    </location>
</feature>
<reference evidence="6 7" key="1">
    <citation type="submission" date="2017-10" db="EMBL/GenBank/DDBJ databases">
        <title>A novel species of cold-tolerant Malassezia isolated from bats.</title>
        <authorList>
            <person name="Lorch J.M."/>
            <person name="Palmer J.M."/>
            <person name="Vanderwolf K.J."/>
            <person name="Schmidt K.Z."/>
            <person name="Verant M.L."/>
            <person name="Weller T.J."/>
            <person name="Blehert D.S."/>
        </authorList>
    </citation>
    <scope>NUCLEOTIDE SEQUENCE [LARGE SCALE GENOMIC DNA]</scope>
    <source>
        <strain evidence="6 7">NWHC:44797-103</strain>
    </source>
</reference>
<sequence length="1481" mass="156573">MTLNLSNAERQTFTRLYAFADPNQSGMITGDAAVKFFEGFKLPTLTLGKIWAIADEGNNGFLTPNNFGVALRLIGRAQRGESVSESVVQVQGAPPVYEGLAAAPAAPAANAAETTINAEDKARFSRIFASAGPTNGLLSGEQAKDLFVKSKLPFAKLGAIWNLADTKSRGALDLADFVIGMHYIQGTMNGTVSELPATLPAGMYEQASVQPTTPALQAQRTGTDPVMSTFFASPAQPSRTSSVAVPSSTSLMPQPTGAAQGDWAISAQEKAKFDTFFDSLDTAHTGHIEGSLVVPFFMQSGLDEPTLAHVWDLSDLTQDGVLTRDEFAVAMRLINDKIAGRAIPDQLPPNMMPPGMRAQSLPEAVDVKQSETQKELFSLLDFDAPPVSSAAAATAFAGSNAATSLNMPPMRPAVLSKSTAETQTRAPASRSTTAQFNAFDDDVAAPAPDPAELAGTQSAMRSTSKDLDDLRTRRSTVEATAAQNATSLAELEAQLTRARTEQAGEKAAVAELEERVLAQGKELDVLREDVIRTESELSGLRSQKDELEQTLLQDRESVRETKRTLAELQADLASMRDARDRAEEEVRHHAGIAAIADTQLAAARDEHESLLAMPPVRAEPVAKRNPFEMGGEPPSAGTATFESMYGSFATAEPLQTDLGLDTFAGIAGVGAGTAMADSVEPRAQTVHLVDPTGAPATASFLADPSAEGNAHAAVDSVDVGEHADQLVHDTSLDESAYLDASPHTRDDAQGKDQLHLPGGFPGEADAASPDAARAEPSSAQAPPLSARVANVQQAPSDWSAAAAPASAAAAASVPAPAPRAGLASMWPTGAAPESTAPESTLDGAANARPATTVTDAPSARKSTLDEFDSAFKNLGFAHVVPSSADAAVPQADAEQRFESSFAPASASASAPGKPLSPAPAYGEGVPLAYLSNTATAPPVHAPTAQAAPAAQAAPDASVAARSVPSAPGQRSSRAPTPPLPGDLGPVRQLCQMGFSRSQVIRALERANYRTERALERLLSNSGRAYARSTPAPLSHADVRSIKARLFTALGKHSDTYWTAFGALCTASIDRREFHARVEHILSPECYPLHNALVLSMLSAAYARQTSARLRHGTGHRHAPLSPIQAAAHGLYALDSDSDTDADPAVGGLDTRSLKRLRHMYAGLSQDERARLKQLPKTSHGGVHTAATVWAGAGAELLEKKRKEDEKRKAIEERRRTREIKSSIGALSWRATTVQAAAHADAQRPQLSSATQEAFMRGIVAPQCSEAHELPDVHLLQDRMSLAAVEAGLSGGVQVQAAAVVLAALQDHLRNVISTVLRSVRSQRADQVSDKPPRLRMSDMATLLELAPHVVVEPLGQGPTERLLVPDEAAQYTHAPHPMALFARQCAVTTLGAAPPGTAPEPSASEEDPERQFRERQQQHRDVVRNQVLLDQLAPLRMLDRPALCESMANGEVQWSPQHVQAAMEGPDALGTALVQHYQSIL</sequence>
<evidence type="ECO:0000259" key="3">
    <source>
        <dbReference type="PROSITE" id="PS50030"/>
    </source>
</evidence>
<accession>A0A2N1JD19</accession>
<dbReference type="PROSITE" id="PS50222">
    <property type="entry name" value="EF_HAND_2"/>
    <property type="match status" value="1"/>
</dbReference>
<name>A0A2N1JD19_9BASI</name>
<dbReference type="SUPFAM" id="SSF46934">
    <property type="entry name" value="UBA-like"/>
    <property type="match status" value="1"/>
</dbReference>
<dbReference type="Pfam" id="PF12763">
    <property type="entry name" value="EH"/>
    <property type="match status" value="3"/>
</dbReference>
<dbReference type="SMART" id="SM00027">
    <property type="entry name" value="EH"/>
    <property type="match status" value="3"/>
</dbReference>
<feature type="region of interest" description="Disordered" evidence="2">
    <location>
        <begin position="441"/>
        <end position="473"/>
    </location>
</feature>
<dbReference type="CDD" id="cd22933">
    <property type="entry name" value="HFD_HFI1"/>
    <property type="match status" value="1"/>
</dbReference>
<dbReference type="InterPro" id="IPR024738">
    <property type="entry name" value="Hfi1/Tada1"/>
</dbReference>
<evidence type="ECO:0000259" key="5">
    <source>
        <dbReference type="PROSITE" id="PS50222"/>
    </source>
</evidence>
<feature type="domain" description="EH" evidence="4">
    <location>
        <begin position="269"/>
        <end position="358"/>
    </location>
</feature>
<feature type="domain" description="UBA" evidence="3">
    <location>
        <begin position="978"/>
        <end position="1020"/>
    </location>
</feature>
<gene>
    <name evidence="6" type="ORF">MVES_001815</name>
</gene>
<organism evidence="6 7">
    <name type="scientific">Malassezia vespertilionis</name>
    <dbReference type="NCBI Taxonomy" id="2020962"/>
    <lineage>
        <taxon>Eukaryota</taxon>
        <taxon>Fungi</taxon>
        <taxon>Dikarya</taxon>
        <taxon>Basidiomycota</taxon>
        <taxon>Ustilaginomycotina</taxon>
        <taxon>Malasseziomycetes</taxon>
        <taxon>Malasseziales</taxon>
        <taxon>Malasseziaceae</taxon>
        <taxon>Malassezia</taxon>
    </lineage>
</organism>
<feature type="region of interest" description="Disordered" evidence="2">
    <location>
        <begin position="824"/>
        <end position="860"/>
    </location>
</feature>
<dbReference type="InterPro" id="IPR015940">
    <property type="entry name" value="UBA"/>
</dbReference>
<feature type="compositionally biased region" description="Basic and acidic residues" evidence="2">
    <location>
        <begin position="742"/>
        <end position="754"/>
    </location>
</feature>
<dbReference type="InterPro" id="IPR000261">
    <property type="entry name" value="EH_dom"/>
</dbReference>
<dbReference type="PROSITE" id="PS50030">
    <property type="entry name" value="UBA"/>
    <property type="match status" value="1"/>
</dbReference>
<feature type="domain" description="EH" evidence="4">
    <location>
        <begin position="9"/>
        <end position="99"/>
    </location>
</feature>
<dbReference type="SUPFAM" id="SSF47473">
    <property type="entry name" value="EF-hand"/>
    <property type="match status" value="3"/>
</dbReference>
<proteinExistence type="predicted"/>
<evidence type="ECO:0000313" key="6">
    <source>
        <dbReference type="EMBL" id="PKI84427.1"/>
    </source>
</evidence>
<feature type="domain" description="EF-hand" evidence="5">
    <location>
        <begin position="302"/>
        <end position="337"/>
    </location>
</feature>
<dbReference type="EMBL" id="KZ454989">
    <property type="protein sequence ID" value="PKI84427.1"/>
    <property type="molecule type" value="Genomic_DNA"/>
</dbReference>
<dbReference type="InterPro" id="IPR009060">
    <property type="entry name" value="UBA-like_sf"/>
</dbReference>
<dbReference type="PROSITE" id="PS50031">
    <property type="entry name" value="EH"/>
    <property type="match status" value="3"/>
</dbReference>
<dbReference type="InterPro" id="IPR011992">
    <property type="entry name" value="EF-hand-dom_pair"/>
</dbReference>
<feature type="compositionally biased region" description="Low complexity" evidence="2">
    <location>
        <begin position="899"/>
        <end position="917"/>
    </location>
</feature>
<dbReference type="OrthoDB" id="524326at2759"/>
<dbReference type="Pfam" id="PF00627">
    <property type="entry name" value="UBA"/>
    <property type="match status" value="1"/>
</dbReference>
<dbReference type="Pfam" id="PF12767">
    <property type="entry name" value="SAGA-Tad1"/>
    <property type="match status" value="1"/>
</dbReference>
<dbReference type="GO" id="GO:0005737">
    <property type="term" value="C:cytoplasm"/>
    <property type="evidence" value="ECO:0007669"/>
    <property type="project" value="TreeGrafter"/>
</dbReference>
<dbReference type="Gene3D" id="1.10.8.10">
    <property type="entry name" value="DNA helicase RuvA subunit, C-terminal domain"/>
    <property type="match status" value="1"/>
</dbReference>
<evidence type="ECO:0000259" key="4">
    <source>
        <dbReference type="PROSITE" id="PS50031"/>
    </source>
</evidence>
<evidence type="ECO:0000256" key="1">
    <source>
        <dbReference type="SAM" id="Coils"/>
    </source>
</evidence>
<feature type="compositionally biased region" description="Basic and acidic residues" evidence="2">
    <location>
        <begin position="1409"/>
        <end position="1420"/>
    </location>
</feature>
<evidence type="ECO:0000256" key="2">
    <source>
        <dbReference type="SAM" id="MobiDB-lite"/>
    </source>
</evidence>
<feature type="region of interest" description="Disordered" evidence="2">
    <location>
        <begin position="940"/>
        <end position="983"/>
    </location>
</feature>
<feature type="compositionally biased region" description="Low complexity" evidence="2">
    <location>
        <begin position="940"/>
        <end position="967"/>
    </location>
</feature>
<dbReference type="PANTHER" id="PTHR11216:SF170">
    <property type="entry name" value="DYNAMIN ASSOCIATED PROTEIN 160, ISOFORM D"/>
    <property type="match status" value="1"/>
</dbReference>